<dbReference type="AlphaFoldDB" id="A0A6J6JLL2"/>
<organism evidence="1">
    <name type="scientific">freshwater metagenome</name>
    <dbReference type="NCBI Taxonomy" id="449393"/>
    <lineage>
        <taxon>unclassified sequences</taxon>
        <taxon>metagenomes</taxon>
        <taxon>ecological metagenomes</taxon>
    </lineage>
</organism>
<dbReference type="InterPro" id="IPR012675">
    <property type="entry name" value="Beta-grasp_dom_sf"/>
</dbReference>
<evidence type="ECO:0000313" key="1">
    <source>
        <dbReference type="EMBL" id="CAB4636933.1"/>
    </source>
</evidence>
<dbReference type="PANTHER" id="PTHR38031">
    <property type="entry name" value="SULFUR CARRIER PROTEIN SLR0821-RELATED"/>
    <property type="match status" value="1"/>
</dbReference>
<accession>A0A6J6JLL2</accession>
<dbReference type="EMBL" id="CAEZVX010000013">
    <property type="protein sequence ID" value="CAB4636933.1"/>
    <property type="molecule type" value="Genomic_DNA"/>
</dbReference>
<reference evidence="1" key="1">
    <citation type="submission" date="2020-05" db="EMBL/GenBank/DDBJ databases">
        <authorList>
            <person name="Chiriac C."/>
            <person name="Salcher M."/>
            <person name="Ghai R."/>
            <person name="Kavagutti S V."/>
        </authorList>
    </citation>
    <scope>NUCLEOTIDE SEQUENCE</scope>
</reference>
<dbReference type="CDD" id="cd17074">
    <property type="entry name" value="Ubl_CysO_like"/>
    <property type="match status" value="1"/>
</dbReference>
<proteinExistence type="predicted"/>
<dbReference type="Pfam" id="PF02597">
    <property type="entry name" value="ThiS"/>
    <property type="match status" value="1"/>
</dbReference>
<gene>
    <name evidence="1" type="ORF">UFOPK2155_00236</name>
</gene>
<dbReference type="Gene3D" id="3.10.20.30">
    <property type="match status" value="1"/>
</dbReference>
<dbReference type="SUPFAM" id="SSF54285">
    <property type="entry name" value="MoaD/ThiS"/>
    <property type="match status" value="1"/>
</dbReference>
<name>A0A6J6JLL2_9ZZZZ</name>
<sequence length="90" mass="9730">MSIDIRIPTILRPYTKDQKSVQAEGANLGSLIADLDANYPGIGERLLENGALRRFINIYINDEDVRFLGSLDAQVKDGDSVTILPAVAGG</sequence>
<dbReference type="InterPro" id="IPR016155">
    <property type="entry name" value="Mopterin_synth/thiamin_S_b"/>
</dbReference>
<dbReference type="PANTHER" id="PTHR38031:SF1">
    <property type="entry name" value="SULFUR CARRIER PROTEIN CYSO"/>
    <property type="match status" value="1"/>
</dbReference>
<protein>
    <submittedName>
        <fullName evidence="1">Unannotated protein</fullName>
    </submittedName>
</protein>
<dbReference type="InterPro" id="IPR052045">
    <property type="entry name" value="Sulfur_Carrier/Prot_Modifier"/>
</dbReference>
<dbReference type="InterPro" id="IPR003749">
    <property type="entry name" value="ThiS/MoaD-like"/>
</dbReference>